<proteinExistence type="predicted"/>
<evidence type="ECO:0000313" key="3">
    <source>
        <dbReference type="Proteomes" id="UP001177140"/>
    </source>
</evidence>
<gene>
    <name evidence="2" type="ORF">MKW94_021045</name>
</gene>
<dbReference type="Proteomes" id="UP001177140">
    <property type="component" value="Unassembled WGS sequence"/>
</dbReference>
<keyword evidence="3" id="KW-1185">Reference proteome</keyword>
<dbReference type="AlphaFoldDB" id="A0AA41VNF2"/>
<comment type="caution">
    <text evidence="2">The sequence shown here is derived from an EMBL/GenBank/DDBJ whole genome shotgun (WGS) entry which is preliminary data.</text>
</comment>
<accession>A0AA41VNF2</accession>
<feature type="chain" id="PRO_5041421638" description="Secreted protein" evidence="1">
    <location>
        <begin position="30"/>
        <end position="97"/>
    </location>
</feature>
<organism evidence="2 3">
    <name type="scientific">Papaver nudicaule</name>
    <name type="common">Iceland poppy</name>
    <dbReference type="NCBI Taxonomy" id="74823"/>
    <lineage>
        <taxon>Eukaryota</taxon>
        <taxon>Viridiplantae</taxon>
        <taxon>Streptophyta</taxon>
        <taxon>Embryophyta</taxon>
        <taxon>Tracheophyta</taxon>
        <taxon>Spermatophyta</taxon>
        <taxon>Magnoliopsida</taxon>
        <taxon>Ranunculales</taxon>
        <taxon>Papaveraceae</taxon>
        <taxon>Papaveroideae</taxon>
        <taxon>Papaver</taxon>
    </lineage>
</organism>
<reference evidence="2" key="1">
    <citation type="submission" date="2022-03" db="EMBL/GenBank/DDBJ databases">
        <title>A functionally conserved STORR gene fusion in Papaver species that diverged 16.8 million years ago.</title>
        <authorList>
            <person name="Catania T."/>
        </authorList>
    </citation>
    <scope>NUCLEOTIDE SEQUENCE</scope>
    <source>
        <strain evidence="2">S-191538</strain>
    </source>
</reference>
<evidence type="ECO:0000313" key="2">
    <source>
        <dbReference type="EMBL" id="MCL7044514.1"/>
    </source>
</evidence>
<evidence type="ECO:0008006" key="4">
    <source>
        <dbReference type="Google" id="ProtNLM"/>
    </source>
</evidence>
<dbReference type="EMBL" id="JAJJMA010258858">
    <property type="protein sequence ID" value="MCL7044514.1"/>
    <property type="molecule type" value="Genomic_DNA"/>
</dbReference>
<sequence>MAKSFINKTLFAALLILIIMICGTGLVGGQLGSGVSTLLDGDNYGVSGTAGSGVSNLLNDNPSSGSAGGELLGGALGTGVNTLLEGNPSSGSDGSAP</sequence>
<name>A0AA41VNF2_PAPNU</name>
<evidence type="ECO:0000256" key="1">
    <source>
        <dbReference type="SAM" id="SignalP"/>
    </source>
</evidence>
<keyword evidence="1" id="KW-0732">Signal</keyword>
<protein>
    <recommendedName>
        <fullName evidence="4">Secreted protein</fullName>
    </recommendedName>
</protein>
<feature type="signal peptide" evidence="1">
    <location>
        <begin position="1"/>
        <end position="29"/>
    </location>
</feature>